<name>A0A7G7CMZ6_9CORY</name>
<dbReference type="SUPFAM" id="SSF53474">
    <property type="entry name" value="alpha/beta-Hydrolases"/>
    <property type="match status" value="1"/>
</dbReference>
<dbReference type="EMBL" id="CP059404">
    <property type="protein sequence ID" value="QNE88962.1"/>
    <property type="molecule type" value="Genomic_DNA"/>
</dbReference>
<evidence type="ECO:0000259" key="1">
    <source>
        <dbReference type="Pfam" id="PF12740"/>
    </source>
</evidence>
<dbReference type="Gene3D" id="3.40.50.1820">
    <property type="entry name" value="alpha/beta hydrolase"/>
    <property type="match status" value="1"/>
</dbReference>
<sequence>MSANLNKHLSTLSKRGPHRVLTGDLSYAGLEGKVYAPAEGNNLPAVAFGHDWMKKIKNYHGTLRHLASWGIVVVVPETQTGLIPDHRSFAADLETALQIAAGVKLGQGNITVSPAKLGVIGHGMGGGAAVLAAVQNPKVKTVAAIYPAKVSPSAEAAAKTLSIPSLIIGSQDTDVFNAGNPAKLAYNWKGEVAYREIDKGTQLGFSEDNLLRNLLGLGKGENRQTEMARGLVTGFLLHQLEDEGKYSAFSDPEATAKKLSSLTGDQLALEAGVPKEHLHANTSHKVTS</sequence>
<protein>
    <submittedName>
        <fullName evidence="2">Dienelactone hydrolase family protein</fullName>
    </submittedName>
</protein>
<reference evidence="2 3" key="1">
    <citation type="submission" date="2020-07" db="EMBL/GenBank/DDBJ databases">
        <title>Complete genome and description of Corynebacterium incognita strain Marseille-Q3630 sp. nov.</title>
        <authorList>
            <person name="Boxberger M."/>
        </authorList>
    </citation>
    <scope>NUCLEOTIDE SEQUENCE [LARGE SCALE GENOMIC DNA]</scope>
    <source>
        <strain evidence="2 3">Marseille-Q3630</strain>
    </source>
</reference>
<dbReference type="GO" id="GO:0016787">
    <property type="term" value="F:hydrolase activity"/>
    <property type="evidence" value="ECO:0007669"/>
    <property type="project" value="UniProtKB-KW"/>
</dbReference>
<gene>
    <name evidence="2" type="ORF">H0194_07705</name>
</gene>
<keyword evidence="3" id="KW-1185">Reference proteome</keyword>
<dbReference type="RefSeq" id="WP_185175348.1">
    <property type="nucleotide sequence ID" value="NZ_CP059404.1"/>
</dbReference>
<dbReference type="InterPro" id="IPR029058">
    <property type="entry name" value="AB_hydrolase_fold"/>
</dbReference>
<dbReference type="AlphaFoldDB" id="A0A7G7CMZ6"/>
<evidence type="ECO:0000313" key="3">
    <source>
        <dbReference type="Proteomes" id="UP000515743"/>
    </source>
</evidence>
<dbReference type="InterPro" id="IPR041127">
    <property type="entry name" value="PET_hydrolase/cutinase-like"/>
</dbReference>
<dbReference type="KEGG" id="cik:H0194_07705"/>
<keyword evidence="2" id="KW-0378">Hydrolase</keyword>
<evidence type="ECO:0000313" key="2">
    <source>
        <dbReference type="EMBL" id="QNE88962.1"/>
    </source>
</evidence>
<organism evidence="2 3">
    <name type="scientific">Corynebacterium incognita</name>
    <dbReference type="NCBI Taxonomy" id="2754725"/>
    <lineage>
        <taxon>Bacteria</taxon>
        <taxon>Bacillati</taxon>
        <taxon>Actinomycetota</taxon>
        <taxon>Actinomycetes</taxon>
        <taxon>Mycobacteriales</taxon>
        <taxon>Corynebacteriaceae</taxon>
        <taxon>Corynebacterium</taxon>
    </lineage>
</organism>
<dbReference type="Proteomes" id="UP000515743">
    <property type="component" value="Chromosome"/>
</dbReference>
<dbReference type="PANTHER" id="PTHR33428">
    <property type="entry name" value="CHLOROPHYLLASE-2, CHLOROPLASTIC"/>
    <property type="match status" value="1"/>
</dbReference>
<feature type="domain" description="PET hydrolase/cutinase-like" evidence="1">
    <location>
        <begin position="13"/>
        <end position="187"/>
    </location>
</feature>
<accession>A0A7G7CMZ6</accession>
<dbReference type="PANTHER" id="PTHR33428:SF14">
    <property type="entry name" value="CARBOXYLESTERASE TYPE B DOMAIN-CONTAINING PROTEIN"/>
    <property type="match status" value="1"/>
</dbReference>
<dbReference type="Pfam" id="PF12740">
    <property type="entry name" value="PETase"/>
    <property type="match status" value="1"/>
</dbReference>
<proteinExistence type="predicted"/>